<evidence type="ECO:0000259" key="1">
    <source>
        <dbReference type="PROSITE" id="PS50404"/>
    </source>
</evidence>
<name>A0ABV9KBU6_9RHOB</name>
<dbReference type="SUPFAM" id="SSF52833">
    <property type="entry name" value="Thioredoxin-like"/>
    <property type="match status" value="1"/>
</dbReference>
<sequence length="217" mass="24418">MITVYGRATSSNVQAVMWGIAEMGLPCNRLDYGHSFGGLDTSEFRALSPHARVPVIRDGDLAVFESCAILRYLASQYGDGGAFWPTDPKSRARVDMWAEWAKTELCARFTVPIFWPRVRTAAAKRNQSALDQAISDFQVHLARVDDLLAPGQPFLLGSDLTMADIIAGHILYRWFSIDVPRLRFPHVEAWYQRLTDRPAYREHVMVDYSVLADPEAG</sequence>
<dbReference type="InterPro" id="IPR036282">
    <property type="entry name" value="Glutathione-S-Trfase_C_sf"/>
</dbReference>
<dbReference type="InterPro" id="IPR040079">
    <property type="entry name" value="Glutathione_S-Trfase"/>
</dbReference>
<dbReference type="SFLD" id="SFLDG00358">
    <property type="entry name" value="Main_(cytGST)"/>
    <property type="match status" value="1"/>
</dbReference>
<dbReference type="CDD" id="cd03047">
    <property type="entry name" value="GST_N_2"/>
    <property type="match status" value="1"/>
</dbReference>
<dbReference type="Gene3D" id="1.20.1050.10">
    <property type="match status" value="1"/>
</dbReference>
<gene>
    <name evidence="3" type="ORF">ACFO5X_02220</name>
</gene>
<dbReference type="Gene3D" id="3.40.30.10">
    <property type="entry name" value="Glutaredoxin"/>
    <property type="match status" value="1"/>
</dbReference>
<feature type="domain" description="GST N-terminal" evidence="1">
    <location>
        <begin position="1"/>
        <end position="81"/>
    </location>
</feature>
<dbReference type="SUPFAM" id="SSF47616">
    <property type="entry name" value="GST C-terminal domain-like"/>
    <property type="match status" value="1"/>
</dbReference>
<evidence type="ECO:0000313" key="3">
    <source>
        <dbReference type="EMBL" id="MFC4667358.1"/>
    </source>
</evidence>
<dbReference type="PANTHER" id="PTHR44051">
    <property type="entry name" value="GLUTATHIONE S-TRANSFERASE-RELATED"/>
    <property type="match status" value="1"/>
</dbReference>
<dbReference type="Pfam" id="PF02798">
    <property type="entry name" value="GST_N"/>
    <property type="match status" value="1"/>
</dbReference>
<dbReference type="InterPro" id="IPR010987">
    <property type="entry name" value="Glutathione-S-Trfase_C-like"/>
</dbReference>
<dbReference type="SFLD" id="SFLDS00019">
    <property type="entry name" value="Glutathione_Transferase_(cytos"/>
    <property type="match status" value="1"/>
</dbReference>
<evidence type="ECO:0000259" key="2">
    <source>
        <dbReference type="PROSITE" id="PS50405"/>
    </source>
</evidence>
<dbReference type="InterPro" id="IPR036249">
    <property type="entry name" value="Thioredoxin-like_sf"/>
</dbReference>
<protein>
    <submittedName>
        <fullName evidence="3">Glutathione S-transferase family protein</fullName>
    </submittedName>
</protein>
<dbReference type="PROSITE" id="PS50405">
    <property type="entry name" value="GST_CTER"/>
    <property type="match status" value="1"/>
</dbReference>
<dbReference type="Pfam" id="PF13410">
    <property type="entry name" value="GST_C_2"/>
    <property type="match status" value="1"/>
</dbReference>
<organism evidence="3 4">
    <name type="scientific">Seohaeicola nanhaiensis</name>
    <dbReference type="NCBI Taxonomy" id="1387282"/>
    <lineage>
        <taxon>Bacteria</taxon>
        <taxon>Pseudomonadati</taxon>
        <taxon>Pseudomonadota</taxon>
        <taxon>Alphaproteobacteria</taxon>
        <taxon>Rhodobacterales</taxon>
        <taxon>Roseobacteraceae</taxon>
        <taxon>Seohaeicola</taxon>
    </lineage>
</organism>
<comment type="caution">
    <text evidence="3">The sequence shown here is derived from an EMBL/GenBank/DDBJ whole genome shotgun (WGS) entry which is preliminary data.</text>
</comment>
<dbReference type="InterPro" id="IPR004045">
    <property type="entry name" value="Glutathione_S-Trfase_N"/>
</dbReference>
<dbReference type="PANTHER" id="PTHR44051:SF19">
    <property type="entry name" value="DISULFIDE-BOND OXIDOREDUCTASE YFCG"/>
    <property type="match status" value="1"/>
</dbReference>
<dbReference type="RefSeq" id="WP_380715467.1">
    <property type="nucleotide sequence ID" value="NZ_JBHSGI010000002.1"/>
</dbReference>
<dbReference type="SFLD" id="SFLDG01150">
    <property type="entry name" value="Main.1:_Beta-like"/>
    <property type="match status" value="1"/>
</dbReference>
<feature type="domain" description="GST C-terminal" evidence="2">
    <location>
        <begin position="87"/>
        <end position="217"/>
    </location>
</feature>
<reference evidence="4" key="1">
    <citation type="journal article" date="2019" name="Int. J. Syst. Evol. Microbiol.">
        <title>The Global Catalogue of Microorganisms (GCM) 10K type strain sequencing project: providing services to taxonomists for standard genome sequencing and annotation.</title>
        <authorList>
            <consortium name="The Broad Institute Genomics Platform"/>
            <consortium name="The Broad Institute Genome Sequencing Center for Infectious Disease"/>
            <person name="Wu L."/>
            <person name="Ma J."/>
        </authorList>
    </citation>
    <scope>NUCLEOTIDE SEQUENCE [LARGE SCALE GENOMIC DNA]</scope>
    <source>
        <strain evidence="4">CGMCC 4.7283</strain>
    </source>
</reference>
<accession>A0ABV9KBU6</accession>
<evidence type="ECO:0000313" key="4">
    <source>
        <dbReference type="Proteomes" id="UP001595973"/>
    </source>
</evidence>
<dbReference type="EMBL" id="JBHSGI010000002">
    <property type="protein sequence ID" value="MFC4667358.1"/>
    <property type="molecule type" value="Genomic_DNA"/>
</dbReference>
<keyword evidence="4" id="KW-1185">Reference proteome</keyword>
<proteinExistence type="predicted"/>
<dbReference type="PROSITE" id="PS50404">
    <property type="entry name" value="GST_NTER"/>
    <property type="match status" value="1"/>
</dbReference>
<dbReference type="Proteomes" id="UP001595973">
    <property type="component" value="Unassembled WGS sequence"/>
</dbReference>